<evidence type="ECO:0000313" key="1">
    <source>
        <dbReference type="EMBL" id="MDQ9072853.1"/>
    </source>
</evidence>
<reference evidence="1" key="1">
    <citation type="submission" date="2023-08" db="EMBL/GenBank/DDBJ databases">
        <title>Emergence of clinically-relevant ST2 carbapenem-resistant Acinetobacter baumannii strains in hospital sewages in Zhejiang, East of China.</title>
        <authorList>
            <person name="Kaichao C."/>
            <person name="Zhang R."/>
        </authorList>
    </citation>
    <scope>NUCLEOTIDE SEQUENCE</scope>
    <source>
        <strain evidence="1">M-SY-60</strain>
    </source>
</reference>
<organism evidence="1 2">
    <name type="scientific">Acinetobacter gerneri</name>
    <dbReference type="NCBI Taxonomy" id="202952"/>
    <lineage>
        <taxon>Bacteria</taxon>
        <taxon>Pseudomonadati</taxon>
        <taxon>Pseudomonadota</taxon>
        <taxon>Gammaproteobacteria</taxon>
        <taxon>Moraxellales</taxon>
        <taxon>Moraxellaceae</taxon>
        <taxon>Acinetobacter</taxon>
    </lineage>
</organism>
<comment type="caution">
    <text evidence="1">The sequence shown here is derived from an EMBL/GenBank/DDBJ whole genome shotgun (WGS) entry which is preliminary data.</text>
</comment>
<accession>A0AAW8JNL2</accession>
<sequence>MDSWHKKHVDVLSEAIVNEFSYLFEKINNKKDSIYAAALILDDDILTAYLAVSTKESLDNKHKGYKWDPSEWIITVDDNIISNDLNSFIRLMIKHYDEEIVPLYQNGFNYEAEKLNNLWLYTSALMKAKNILITTFGETINSIVFYLSIPGQPEIEINSAKEINDQSNELTELIKYRS</sequence>
<dbReference type="AlphaFoldDB" id="A0AAW8JNL2"/>
<dbReference type="RefSeq" id="WP_308957053.1">
    <property type="nucleotide sequence ID" value="NZ_JAVICY010000029.1"/>
</dbReference>
<proteinExistence type="predicted"/>
<evidence type="ECO:0000313" key="2">
    <source>
        <dbReference type="Proteomes" id="UP001243195"/>
    </source>
</evidence>
<protein>
    <submittedName>
        <fullName evidence="1">DUF4303 domain-containing protein</fullName>
    </submittedName>
</protein>
<dbReference type="Proteomes" id="UP001243195">
    <property type="component" value="Unassembled WGS sequence"/>
</dbReference>
<gene>
    <name evidence="1" type="ORF">RFH51_15450</name>
</gene>
<dbReference type="EMBL" id="JAVIDA010000027">
    <property type="protein sequence ID" value="MDQ9072853.1"/>
    <property type="molecule type" value="Genomic_DNA"/>
</dbReference>
<name>A0AAW8JNL2_9GAMM</name>